<keyword evidence="3" id="KW-1185">Reference proteome</keyword>
<dbReference type="AlphaFoldDB" id="A0A6N6VJ31"/>
<evidence type="ECO:0008006" key="4">
    <source>
        <dbReference type="Google" id="ProtNLM"/>
    </source>
</evidence>
<feature type="transmembrane region" description="Helical" evidence="1">
    <location>
        <begin position="157"/>
        <end position="177"/>
    </location>
</feature>
<feature type="transmembrane region" description="Helical" evidence="1">
    <location>
        <begin position="47"/>
        <end position="67"/>
    </location>
</feature>
<feature type="transmembrane region" description="Helical" evidence="1">
    <location>
        <begin position="21"/>
        <end position="41"/>
    </location>
</feature>
<keyword evidence="1" id="KW-0472">Membrane</keyword>
<dbReference type="RefSeq" id="WP_152216221.1">
    <property type="nucleotide sequence ID" value="NZ_JBAQYD010000077.1"/>
</dbReference>
<dbReference type="InterPro" id="IPR005325">
    <property type="entry name" value="DUF308_memb"/>
</dbReference>
<feature type="transmembrane region" description="Helical" evidence="1">
    <location>
        <begin position="74"/>
        <end position="93"/>
    </location>
</feature>
<keyword evidence="1" id="KW-1133">Transmembrane helix</keyword>
<gene>
    <name evidence="2" type="ORF">F2P47_10010</name>
</gene>
<evidence type="ECO:0000313" key="2">
    <source>
        <dbReference type="EMBL" id="KAB7739840.1"/>
    </source>
</evidence>
<feature type="transmembrane region" description="Helical" evidence="1">
    <location>
        <begin position="131"/>
        <end position="151"/>
    </location>
</feature>
<sequence>MSDRRGDQGAANLIHRFRTGYMVAGGILIAGGVLAILFPYFGTLATTIFVGWVLIMSGVVEILHALSVRGAPTIVLNMLAGLLSLGVGTLILTDPMSGVFSLTLLLGGFLAADGVIRILSAAQMGGVPGQGWVIVNGVSSLALAGALLWFLPTASLYALGILLGVDLIVAGSTLFFLGKVAKVFEDLVSGKE</sequence>
<dbReference type="Proteomes" id="UP000468901">
    <property type="component" value="Unassembled WGS sequence"/>
</dbReference>
<protein>
    <recommendedName>
        <fullName evidence="4">HdeD family acid-resistance protein</fullName>
    </recommendedName>
</protein>
<name>A0A6N6VJ31_9HYPH</name>
<keyword evidence="1" id="KW-0812">Transmembrane</keyword>
<dbReference type="PANTHER" id="PTHR34989:SF1">
    <property type="entry name" value="PROTEIN HDED"/>
    <property type="match status" value="1"/>
</dbReference>
<accession>A0A6N6VJ31</accession>
<reference evidence="2 3" key="1">
    <citation type="submission" date="2019-09" db="EMBL/GenBank/DDBJ databases">
        <title>Parvibaculum sedimenti sp. nov., isolated from sediment.</title>
        <authorList>
            <person name="Wang Y."/>
        </authorList>
    </citation>
    <scope>NUCLEOTIDE SEQUENCE [LARGE SCALE GENOMIC DNA]</scope>
    <source>
        <strain evidence="2 3">HXT-9</strain>
    </source>
</reference>
<organism evidence="2 3">
    <name type="scientific">Parvibaculum sedimenti</name>
    <dbReference type="NCBI Taxonomy" id="2608632"/>
    <lineage>
        <taxon>Bacteria</taxon>
        <taxon>Pseudomonadati</taxon>
        <taxon>Pseudomonadota</taxon>
        <taxon>Alphaproteobacteria</taxon>
        <taxon>Hyphomicrobiales</taxon>
        <taxon>Parvibaculaceae</taxon>
        <taxon>Parvibaculum</taxon>
    </lineage>
</organism>
<proteinExistence type="predicted"/>
<dbReference type="InterPro" id="IPR052712">
    <property type="entry name" value="Acid_resist_chaperone_HdeD"/>
</dbReference>
<dbReference type="EMBL" id="WESC01000008">
    <property type="protein sequence ID" value="KAB7739840.1"/>
    <property type="molecule type" value="Genomic_DNA"/>
</dbReference>
<dbReference type="GO" id="GO:0005886">
    <property type="term" value="C:plasma membrane"/>
    <property type="evidence" value="ECO:0007669"/>
    <property type="project" value="TreeGrafter"/>
</dbReference>
<evidence type="ECO:0000313" key="3">
    <source>
        <dbReference type="Proteomes" id="UP000468901"/>
    </source>
</evidence>
<feature type="transmembrane region" description="Helical" evidence="1">
    <location>
        <begin position="99"/>
        <end position="119"/>
    </location>
</feature>
<evidence type="ECO:0000256" key="1">
    <source>
        <dbReference type="SAM" id="Phobius"/>
    </source>
</evidence>
<dbReference type="Pfam" id="PF03729">
    <property type="entry name" value="DUF308"/>
    <property type="match status" value="1"/>
</dbReference>
<comment type="caution">
    <text evidence="2">The sequence shown here is derived from an EMBL/GenBank/DDBJ whole genome shotgun (WGS) entry which is preliminary data.</text>
</comment>
<dbReference type="PANTHER" id="PTHR34989">
    <property type="entry name" value="PROTEIN HDED"/>
    <property type="match status" value="1"/>
</dbReference>